<sequence>MDLFAGLRFRGGGEQSGRLRGLGIGGECKPVHQHVLIPESHNLGLVILTGSRLEHPLMQQALHQRLPPPHPMWEGLVKSVVPPDWRTLGINYVATGVAKAITLALR</sequence>
<organism evidence="1 2">
    <name type="scientific">Champsocephalus gunnari</name>
    <name type="common">Mackerel icefish</name>
    <dbReference type="NCBI Taxonomy" id="52237"/>
    <lineage>
        <taxon>Eukaryota</taxon>
        <taxon>Metazoa</taxon>
        <taxon>Chordata</taxon>
        <taxon>Craniata</taxon>
        <taxon>Vertebrata</taxon>
        <taxon>Euteleostomi</taxon>
        <taxon>Actinopterygii</taxon>
        <taxon>Neopterygii</taxon>
        <taxon>Teleostei</taxon>
        <taxon>Neoteleostei</taxon>
        <taxon>Acanthomorphata</taxon>
        <taxon>Eupercaria</taxon>
        <taxon>Perciformes</taxon>
        <taxon>Notothenioidei</taxon>
        <taxon>Channichthyidae</taxon>
        <taxon>Champsocephalus</taxon>
    </lineage>
</organism>
<dbReference type="AlphaFoldDB" id="A0AAN8C952"/>
<evidence type="ECO:0000313" key="1">
    <source>
        <dbReference type="EMBL" id="KAK5897903.1"/>
    </source>
</evidence>
<protein>
    <submittedName>
        <fullName evidence="1">Uncharacterized protein</fullName>
    </submittedName>
</protein>
<dbReference type="EMBL" id="JAURVH010001533">
    <property type="protein sequence ID" value="KAK5897903.1"/>
    <property type="molecule type" value="Genomic_DNA"/>
</dbReference>
<accession>A0AAN8C952</accession>
<dbReference type="Proteomes" id="UP001331515">
    <property type="component" value="Unassembled WGS sequence"/>
</dbReference>
<comment type="caution">
    <text evidence="1">The sequence shown here is derived from an EMBL/GenBank/DDBJ whole genome shotgun (WGS) entry which is preliminary data.</text>
</comment>
<reference evidence="1 2" key="1">
    <citation type="journal article" date="2023" name="Mol. Biol. Evol.">
        <title>Genomics of Secondarily Temperate Adaptation in the Only Non-Antarctic Icefish.</title>
        <authorList>
            <person name="Rivera-Colon A.G."/>
            <person name="Rayamajhi N."/>
            <person name="Minhas B.F."/>
            <person name="Madrigal G."/>
            <person name="Bilyk K.T."/>
            <person name="Yoon V."/>
            <person name="Hune M."/>
            <person name="Gregory S."/>
            <person name="Cheng C.H.C."/>
            <person name="Catchen J.M."/>
        </authorList>
    </citation>
    <scope>NUCLEOTIDE SEQUENCE [LARGE SCALE GENOMIC DNA]</scope>
    <source>
        <tissue evidence="1">White muscle</tissue>
    </source>
</reference>
<name>A0AAN8C952_CHAGU</name>
<keyword evidence="2" id="KW-1185">Reference proteome</keyword>
<evidence type="ECO:0000313" key="2">
    <source>
        <dbReference type="Proteomes" id="UP001331515"/>
    </source>
</evidence>
<proteinExistence type="predicted"/>
<gene>
    <name evidence="1" type="ORF">CgunFtcFv8_015366</name>
</gene>